<dbReference type="InterPro" id="IPR043504">
    <property type="entry name" value="Peptidase_S1_PA_chymotrypsin"/>
</dbReference>
<dbReference type="GO" id="GO:0006508">
    <property type="term" value="P:proteolysis"/>
    <property type="evidence" value="ECO:0007669"/>
    <property type="project" value="UniProtKB-KW"/>
</dbReference>
<evidence type="ECO:0000256" key="1">
    <source>
        <dbReference type="SAM" id="SignalP"/>
    </source>
</evidence>
<dbReference type="InterPro" id="IPR009003">
    <property type="entry name" value="Peptidase_S1_PA"/>
</dbReference>
<organism evidence="2">
    <name type="scientific">Caldithrix abyssi</name>
    <dbReference type="NCBI Taxonomy" id="187145"/>
    <lineage>
        <taxon>Bacteria</taxon>
        <taxon>Pseudomonadati</taxon>
        <taxon>Calditrichota</taxon>
        <taxon>Calditrichia</taxon>
        <taxon>Calditrichales</taxon>
        <taxon>Calditrichaceae</taxon>
        <taxon>Caldithrix</taxon>
    </lineage>
</organism>
<keyword evidence="2" id="KW-0378">Hydrolase</keyword>
<protein>
    <submittedName>
        <fullName evidence="2">Serine protease</fullName>
    </submittedName>
</protein>
<dbReference type="EMBL" id="DROD01000341">
    <property type="protein sequence ID" value="HHJ52532.1"/>
    <property type="molecule type" value="Genomic_DNA"/>
</dbReference>
<comment type="caution">
    <text evidence="2">The sequence shown here is derived from an EMBL/GenBank/DDBJ whole genome shotgun (WGS) entry which is preliminary data.</text>
</comment>
<accession>A0A7V5PPG7</accession>
<feature type="chain" id="PRO_5030757265" evidence="1">
    <location>
        <begin position="24"/>
        <end position="354"/>
    </location>
</feature>
<dbReference type="PROSITE" id="PS51257">
    <property type="entry name" value="PROKAR_LIPOPROTEIN"/>
    <property type="match status" value="1"/>
</dbReference>
<dbReference type="Gene3D" id="2.40.10.10">
    <property type="entry name" value="Trypsin-like serine proteases"/>
    <property type="match status" value="2"/>
</dbReference>
<dbReference type="SUPFAM" id="SSF50494">
    <property type="entry name" value="Trypsin-like serine proteases"/>
    <property type="match status" value="1"/>
</dbReference>
<keyword evidence="1" id="KW-0732">Signal</keyword>
<gene>
    <name evidence="2" type="ORF">ENJ89_05015</name>
</gene>
<dbReference type="GO" id="GO:0008233">
    <property type="term" value="F:peptidase activity"/>
    <property type="evidence" value="ECO:0007669"/>
    <property type="project" value="UniProtKB-KW"/>
</dbReference>
<name>A0A7V5PPG7_CALAY</name>
<dbReference type="Proteomes" id="UP000886124">
    <property type="component" value="Unassembled WGS sequence"/>
</dbReference>
<dbReference type="AlphaFoldDB" id="A0A7V5PPG7"/>
<sequence length="354" mass="39703">MKAKWKHYFILTLTIMISGLVFSCRPAPPQTIVKPFNIRDGQYDSEFPSKPVADDLKKIVRSVTMISSMSFYRIYGFPLEMALAEKDIKNPSFDMEKKAKYTAITQSPANGTATIIYSDQQSVLLLTCAHIINEPDTVIKHFADLHGNPTIFVQSVSVKLRQSLYVPSLPRNSKVEVLAMDEDIDLALLGVKLMEHTRIPAPHLDVTWGNSRELQWGTFVYVIGYPGGKKIISNALVSSPQPGEKFDFLLNTNLHRGISGGIVLALRDGPPNFELVGIVNALSAKERYLLRPDPSSPITELVRTRPYKGDIYVDSQVEQLSGTTYVIGIEKVKRFLLKNAQRVKEKGYYLPAMR</sequence>
<proteinExistence type="predicted"/>
<feature type="signal peptide" evidence="1">
    <location>
        <begin position="1"/>
        <end position="23"/>
    </location>
</feature>
<reference evidence="2" key="1">
    <citation type="journal article" date="2020" name="mSystems">
        <title>Genome- and Community-Level Interaction Insights into Carbon Utilization and Element Cycling Functions of Hydrothermarchaeota in Hydrothermal Sediment.</title>
        <authorList>
            <person name="Zhou Z."/>
            <person name="Liu Y."/>
            <person name="Xu W."/>
            <person name="Pan J."/>
            <person name="Luo Z.H."/>
            <person name="Li M."/>
        </authorList>
    </citation>
    <scope>NUCLEOTIDE SEQUENCE [LARGE SCALE GENOMIC DNA]</scope>
    <source>
        <strain evidence="2">HyVt-527</strain>
    </source>
</reference>
<keyword evidence="2" id="KW-0645">Protease</keyword>
<dbReference type="Pfam" id="PF13365">
    <property type="entry name" value="Trypsin_2"/>
    <property type="match status" value="1"/>
</dbReference>
<evidence type="ECO:0000313" key="2">
    <source>
        <dbReference type="EMBL" id="HHJ52532.1"/>
    </source>
</evidence>